<name>A0ABX3AWE0_ALILO</name>
<dbReference type="Proteomes" id="UP000095059">
    <property type="component" value="Unassembled WGS sequence"/>
</dbReference>
<feature type="transmembrane region" description="Helical" evidence="1">
    <location>
        <begin position="6"/>
        <end position="27"/>
    </location>
</feature>
<feature type="transmembrane region" description="Helical" evidence="1">
    <location>
        <begin position="149"/>
        <end position="175"/>
    </location>
</feature>
<comment type="caution">
    <text evidence="2">The sequence shown here is derived from an EMBL/GenBank/DDBJ whole genome shotgun (WGS) entry which is preliminary data.</text>
</comment>
<keyword evidence="1" id="KW-1133">Transmembrane helix</keyword>
<keyword evidence="1" id="KW-0812">Transmembrane</keyword>
<keyword evidence="1" id="KW-0472">Membrane</keyword>
<reference evidence="2 3" key="1">
    <citation type="journal article" date="2012" name="Science">
        <title>Ecological populations of bacteria act as socially cohesive units of antibiotic production and resistance.</title>
        <authorList>
            <person name="Cordero O.X."/>
            <person name="Wildschutte H."/>
            <person name="Kirkup B."/>
            <person name="Proehl S."/>
            <person name="Ngo L."/>
            <person name="Hussain F."/>
            <person name="Le Roux F."/>
            <person name="Mincer T."/>
            <person name="Polz M.F."/>
        </authorList>
    </citation>
    <scope>NUCLEOTIDE SEQUENCE [LARGE SCALE GENOMIC DNA]</scope>
    <source>
        <strain evidence="2 3">5S-186</strain>
    </source>
</reference>
<sequence>MSSLDANTIALVTLLATIASLIIALTIHHNSLKRNELSKIRDSVISRLENLSDLQILRDENTSEIERELVFSMHIKVLEQDINKYLSFSKKTKDSTFKKSLKILIEYNVLQIPKNNQGFRRICYTLLGQIDSAYFNEIKPTSFMAKAKYYYYELAGLFYGVFAIYLLFHIMSFIYS</sequence>
<evidence type="ECO:0000313" key="2">
    <source>
        <dbReference type="EMBL" id="OEF17026.1"/>
    </source>
</evidence>
<protein>
    <submittedName>
        <fullName evidence="2">Uncharacterized protein</fullName>
    </submittedName>
</protein>
<gene>
    <name evidence="2" type="ORF">A1Q5_19025</name>
</gene>
<dbReference type="EMBL" id="AJYJ02000065">
    <property type="protein sequence ID" value="OEF17026.1"/>
    <property type="molecule type" value="Genomic_DNA"/>
</dbReference>
<keyword evidence="3" id="KW-1185">Reference proteome</keyword>
<accession>A0ABX3AWE0</accession>
<proteinExistence type="predicted"/>
<evidence type="ECO:0000313" key="3">
    <source>
        <dbReference type="Proteomes" id="UP000095059"/>
    </source>
</evidence>
<dbReference type="RefSeq" id="WP_017022221.1">
    <property type="nucleotide sequence ID" value="NZ_AJYJ02000065.1"/>
</dbReference>
<evidence type="ECO:0000256" key="1">
    <source>
        <dbReference type="SAM" id="Phobius"/>
    </source>
</evidence>
<organism evidence="2 3">
    <name type="scientific">Aliivibrio logei 5S-186</name>
    <dbReference type="NCBI Taxonomy" id="626086"/>
    <lineage>
        <taxon>Bacteria</taxon>
        <taxon>Pseudomonadati</taxon>
        <taxon>Pseudomonadota</taxon>
        <taxon>Gammaproteobacteria</taxon>
        <taxon>Vibrionales</taxon>
        <taxon>Vibrionaceae</taxon>
        <taxon>Aliivibrio</taxon>
    </lineage>
</organism>